<dbReference type="RefSeq" id="WP_042981408.1">
    <property type="nucleotide sequence ID" value="NZ_JMQC01000008.1"/>
</dbReference>
<evidence type="ECO:0000256" key="2">
    <source>
        <dbReference type="SAM" id="Phobius"/>
    </source>
</evidence>
<keyword evidence="2" id="KW-0472">Membrane</keyword>
<feature type="transmembrane region" description="Helical" evidence="2">
    <location>
        <begin position="46"/>
        <end position="68"/>
    </location>
</feature>
<proteinExistence type="predicted"/>
<dbReference type="Proteomes" id="UP000264294">
    <property type="component" value="Unassembled WGS sequence"/>
</dbReference>
<dbReference type="EMBL" id="JMQC01000008">
    <property type="protein sequence ID" value="KFN04329.1"/>
    <property type="molecule type" value="Genomic_DNA"/>
</dbReference>
<keyword evidence="2" id="KW-1133">Transmembrane helix</keyword>
<evidence type="ECO:0000313" key="6">
    <source>
        <dbReference type="Proteomes" id="UP000264294"/>
    </source>
</evidence>
<sequence length="70" mass="7729">MASKETPKKTRERLRQKELKNNATGSLQDGLNRSEKGSLVDLAGGMGWKGTGVLILLLVVGYIIYSYIFN</sequence>
<evidence type="ECO:0000256" key="1">
    <source>
        <dbReference type="SAM" id="MobiDB-lite"/>
    </source>
</evidence>
<feature type="compositionally biased region" description="Polar residues" evidence="1">
    <location>
        <begin position="21"/>
        <end position="31"/>
    </location>
</feature>
<dbReference type="InterPro" id="IPR045946">
    <property type="entry name" value="DUF6366"/>
</dbReference>
<keyword evidence="2" id="KW-0812">Transmembrane</keyword>
<gene>
    <name evidence="4" type="ORF">D0U04_16615</name>
    <name evidence="3" type="ORF">DJ93_2673</name>
</gene>
<dbReference type="PATRIC" id="fig|1405.8.peg.2822"/>
<reference evidence="4 6" key="2">
    <citation type="submission" date="2018-08" db="EMBL/GenBank/DDBJ databases">
        <title>Bacillus clarus sp. nov. strain PS00077A.</title>
        <authorList>
            <person name="Mendez Acevedo M."/>
            <person name="Carroll L."/>
            <person name="Mukherjee M."/>
            <person name="Wiedmann M."/>
            <person name="Kovac J."/>
        </authorList>
    </citation>
    <scope>NUCLEOTIDE SEQUENCE [LARGE SCALE GENOMIC DNA]</scope>
    <source>
        <strain evidence="4 6">PS00077A</strain>
    </source>
</reference>
<evidence type="ECO:0000313" key="3">
    <source>
        <dbReference type="EMBL" id="KFN04329.1"/>
    </source>
</evidence>
<comment type="caution">
    <text evidence="3">The sequence shown here is derived from an EMBL/GenBank/DDBJ whole genome shotgun (WGS) entry which is preliminary data.</text>
</comment>
<protein>
    <recommendedName>
        <fullName evidence="7">Phage capsid protein</fullName>
    </recommendedName>
</protein>
<keyword evidence="6" id="KW-1185">Reference proteome</keyword>
<dbReference type="AlphaFoldDB" id="A0A090YZC0"/>
<feature type="region of interest" description="Disordered" evidence="1">
    <location>
        <begin position="1"/>
        <end position="32"/>
    </location>
</feature>
<accession>A0A090YZC0</accession>
<evidence type="ECO:0008006" key="7">
    <source>
        <dbReference type="Google" id="ProtNLM"/>
    </source>
</evidence>
<evidence type="ECO:0000313" key="5">
    <source>
        <dbReference type="Proteomes" id="UP000029389"/>
    </source>
</evidence>
<dbReference type="Proteomes" id="UP000029389">
    <property type="component" value="Unassembled WGS sequence"/>
</dbReference>
<name>A0A090YZC0_9BACI</name>
<organism evidence="3 5">
    <name type="scientific">Bacillus clarus</name>
    <dbReference type="NCBI Taxonomy" id="2338372"/>
    <lineage>
        <taxon>Bacteria</taxon>
        <taxon>Bacillati</taxon>
        <taxon>Bacillota</taxon>
        <taxon>Bacilli</taxon>
        <taxon>Bacillales</taxon>
        <taxon>Bacillaceae</taxon>
        <taxon>Bacillus</taxon>
        <taxon>Bacillus cereus group</taxon>
    </lineage>
</organism>
<reference evidence="3 5" key="1">
    <citation type="submission" date="2014-04" db="EMBL/GenBank/DDBJ databases">
        <authorList>
            <person name="Bishop-Lilly K.A."/>
            <person name="Broomall S.M."/>
            <person name="Chain P.S."/>
            <person name="Chertkov O."/>
            <person name="Coyne S.R."/>
            <person name="Daligault H.E."/>
            <person name="Davenport K.W."/>
            <person name="Erkkila T."/>
            <person name="Frey K.G."/>
            <person name="Gibbons H.S."/>
            <person name="Gu W."/>
            <person name="Jaissle J."/>
            <person name="Johnson S.L."/>
            <person name="Koroleva G.I."/>
            <person name="Ladner J.T."/>
            <person name="Lo C.-C."/>
            <person name="Minogue T.D."/>
            <person name="Munk C."/>
            <person name="Palacios G.F."/>
            <person name="Redden C.L."/>
            <person name="Rosenzweig C.N."/>
            <person name="Scholz M.B."/>
            <person name="Teshima H."/>
            <person name="Xu Y."/>
        </authorList>
    </citation>
    <scope>NUCLEOTIDE SEQUENCE [LARGE SCALE GENOMIC DNA]</scope>
    <source>
        <strain evidence="3 5">BHP</strain>
    </source>
</reference>
<feature type="compositionally biased region" description="Basic and acidic residues" evidence="1">
    <location>
        <begin position="1"/>
        <end position="20"/>
    </location>
</feature>
<evidence type="ECO:0000313" key="4">
    <source>
        <dbReference type="EMBL" id="RFT65984.1"/>
    </source>
</evidence>
<dbReference type="EMBL" id="QVOD01000019">
    <property type="protein sequence ID" value="RFT65984.1"/>
    <property type="molecule type" value="Genomic_DNA"/>
</dbReference>
<dbReference type="Pfam" id="PF19893">
    <property type="entry name" value="DUF6366"/>
    <property type="match status" value="1"/>
</dbReference>